<dbReference type="RefSeq" id="WP_035859448.1">
    <property type="nucleotide sequence ID" value="NZ_KK853997.1"/>
</dbReference>
<proteinExistence type="predicted"/>
<keyword evidence="1" id="KW-0677">Repeat</keyword>
<dbReference type="InterPro" id="IPR016024">
    <property type="entry name" value="ARM-type_fold"/>
</dbReference>
<dbReference type="Gene3D" id="1.25.10.10">
    <property type="entry name" value="Leucine-rich Repeat Variant"/>
    <property type="match status" value="1"/>
</dbReference>
<evidence type="ECO:0000313" key="3">
    <source>
        <dbReference type="EMBL" id="KDN87039.1"/>
    </source>
</evidence>
<evidence type="ECO:0008006" key="5">
    <source>
        <dbReference type="Google" id="ProtNLM"/>
    </source>
</evidence>
<dbReference type="PATRIC" id="fig|1348663.4.peg.1071"/>
<dbReference type="eggNOG" id="COG1413">
    <property type="taxonomic scope" value="Bacteria"/>
</dbReference>
<comment type="caution">
    <text evidence="3">The sequence shown here is derived from an EMBL/GenBank/DDBJ whole genome shotgun (WGS) entry which is preliminary data.</text>
</comment>
<organism evidence="3 4">
    <name type="scientific">Kitasatospora cheerisanensis KCTC 2395</name>
    <dbReference type="NCBI Taxonomy" id="1348663"/>
    <lineage>
        <taxon>Bacteria</taxon>
        <taxon>Bacillati</taxon>
        <taxon>Actinomycetota</taxon>
        <taxon>Actinomycetes</taxon>
        <taxon>Kitasatosporales</taxon>
        <taxon>Streptomycetaceae</taxon>
        <taxon>Kitasatospora</taxon>
    </lineage>
</organism>
<feature type="region of interest" description="Disordered" evidence="2">
    <location>
        <begin position="576"/>
        <end position="655"/>
    </location>
</feature>
<dbReference type="InterPro" id="IPR000357">
    <property type="entry name" value="HEAT"/>
</dbReference>
<dbReference type="HOGENOM" id="CLU_415999_0_0_11"/>
<evidence type="ECO:0000256" key="1">
    <source>
        <dbReference type="ARBA" id="ARBA00022737"/>
    </source>
</evidence>
<keyword evidence="4" id="KW-1185">Reference proteome</keyword>
<dbReference type="Pfam" id="PF02985">
    <property type="entry name" value="HEAT"/>
    <property type="match status" value="1"/>
</dbReference>
<gene>
    <name evidence="3" type="ORF">KCH_11240</name>
</gene>
<dbReference type="PROSITE" id="PS50077">
    <property type="entry name" value="HEAT_REPEAT"/>
    <property type="match status" value="1"/>
</dbReference>
<dbReference type="EMBL" id="JNBY01000050">
    <property type="protein sequence ID" value="KDN87039.1"/>
    <property type="molecule type" value="Genomic_DNA"/>
</dbReference>
<dbReference type="OrthoDB" id="292843at2"/>
<accession>A0A066Z465</accession>
<reference evidence="3 4" key="1">
    <citation type="submission" date="2014-05" db="EMBL/GenBank/DDBJ databases">
        <title>Draft Genome Sequence of Kitasatospora cheerisanensis KCTC 2395.</title>
        <authorList>
            <person name="Nam D.H."/>
        </authorList>
    </citation>
    <scope>NUCLEOTIDE SEQUENCE [LARGE SCALE GENOMIC DNA]</scope>
    <source>
        <strain evidence="3 4">KCTC 2395</strain>
    </source>
</reference>
<dbReference type="InterPro" id="IPR011989">
    <property type="entry name" value="ARM-like"/>
</dbReference>
<evidence type="ECO:0000256" key="2">
    <source>
        <dbReference type="SAM" id="MobiDB-lite"/>
    </source>
</evidence>
<dbReference type="SUPFAM" id="SSF48371">
    <property type="entry name" value="ARM repeat"/>
    <property type="match status" value="1"/>
</dbReference>
<dbReference type="InterPro" id="IPR021133">
    <property type="entry name" value="HEAT_type_2"/>
</dbReference>
<name>A0A066Z465_9ACTN</name>
<dbReference type="AlphaFoldDB" id="A0A066Z465"/>
<dbReference type="Proteomes" id="UP000027178">
    <property type="component" value="Unassembled WGS sequence"/>
</dbReference>
<evidence type="ECO:0000313" key="4">
    <source>
        <dbReference type="Proteomes" id="UP000027178"/>
    </source>
</evidence>
<protein>
    <recommendedName>
        <fullName evidence="5">PBS lyase</fullName>
    </recommendedName>
</protein>
<sequence>MPSPDELDQVDWAALSHAYGPAEDVPDLIRALYLPDAAAVDEAVHDLFGTVYHQGTVYPASGPAVPYLAHAARHATARRADLLLLLALMADHEPDQVGPARWARSPVSAVCTELTGALPELLPCLADPDPEVRQAVLRVVASVADLLPDLDGTASRVSALHASDPVPSVRADALLTLGALGRPVASPHDASLHDPLPEVRLAAAVLLAEQGGPPYPSELVEILSADGARPPWTMPWADGRDVDARLTELLALDPDAALTVAARWIAAGDQGTRGCWLAERIVETWRDRELEVLDLLLAALPHQGDGGGARLRTIAHWIEHLPAPHAALRDTLHVRAATSPSALLGLLRARDPRAIDLLPEDPEPHLLAEAARLLPSAADRLVPLIRRHLATADHPDASVIALLPTLGEPARAAVPELLHCARHRSAVAAVRALRRLGVAIPELLHSERLDLRLAAAVTHHRLTGDAGPALAAFHELLTAAPQPSWDPAELASLGPAAAGLLPLIEPLLTSRRAYQRLAAADTHQRLTGSPDRAVSVLATLVAPDDLGLAALRALSTSGPLPDPLRPHLRALAFSPHRLAPTTPSPPPAAATPTANSAPSPSPCSPPDRRLGRSRRCLNSRLLQPSRSNQSDHPDRHTVRTVRHPAGRTAEGSGER</sequence>